<dbReference type="AlphaFoldDB" id="G0UPU0"/>
<dbReference type="PANTHER" id="PTHR21074:SF0">
    <property type="entry name" value="IQ AND UBIQUITIN-LIKE DOMAIN-CONTAINING PROTEIN"/>
    <property type="match status" value="1"/>
</dbReference>
<dbReference type="InterPro" id="IPR037695">
    <property type="entry name" value="IQUB"/>
</dbReference>
<feature type="region of interest" description="Disordered" evidence="1">
    <location>
        <begin position="1"/>
        <end position="75"/>
    </location>
</feature>
<feature type="compositionally biased region" description="Low complexity" evidence="1">
    <location>
        <begin position="18"/>
        <end position="30"/>
    </location>
</feature>
<dbReference type="PROSITE" id="PS50096">
    <property type="entry name" value="IQ"/>
    <property type="match status" value="1"/>
</dbReference>
<dbReference type="EMBL" id="HE575320">
    <property type="protein sequence ID" value="CCC91401.1"/>
    <property type="molecule type" value="Genomic_DNA"/>
</dbReference>
<organism evidence="3">
    <name type="scientific">Trypanosoma congolense (strain IL3000)</name>
    <dbReference type="NCBI Taxonomy" id="1068625"/>
    <lineage>
        <taxon>Eukaryota</taxon>
        <taxon>Discoba</taxon>
        <taxon>Euglenozoa</taxon>
        <taxon>Kinetoplastea</taxon>
        <taxon>Metakinetoplastina</taxon>
        <taxon>Trypanosomatida</taxon>
        <taxon>Trypanosomatidae</taxon>
        <taxon>Trypanosoma</taxon>
        <taxon>Nannomonas</taxon>
    </lineage>
</organism>
<gene>
    <name evidence="3" type="ORF">TCIL3000_7_2110</name>
</gene>
<reference evidence="3" key="1">
    <citation type="journal article" date="2012" name="Proc. Natl. Acad. Sci. U.S.A.">
        <title>Antigenic diversity is generated by distinct evolutionary mechanisms in African trypanosome species.</title>
        <authorList>
            <person name="Jackson A.P."/>
            <person name="Berry A."/>
            <person name="Aslett M."/>
            <person name="Allison H.C."/>
            <person name="Burton P."/>
            <person name="Vavrova-Anderson J."/>
            <person name="Brown R."/>
            <person name="Browne H."/>
            <person name="Corton N."/>
            <person name="Hauser H."/>
            <person name="Gamble J."/>
            <person name="Gilderthorp R."/>
            <person name="Marcello L."/>
            <person name="McQuillan J."/>
            <person name="Otto T.D."/>
            <person name="Quail M.A."/>
            <person name="Sanders M.J."/>
            <person name="van Tonder A."/>
            <person name="Ginger M.L."/>
            <person name="Field M.C."/>
            <person name="Barry J.D."/>
            <person name="Hertz-Fowler C."/>
            <person name="Berriman M."/>
        </authorList>
    </citation>
    <scope>NUCLEOTIDE SEQUENCE</scope>
    <source>
        <strain evidence="3">IL3000</strain>
    </source>
</reference>
<accession>G0UPU0</accession>
<feature type="domain" description="IQ motif and ubiquitin-like" evidence="2">
    <location>
        <begin position="545"/>
        <end position="667"/>
    </location>
</feature>
<name>G0UPU0_TRYCI</name>
<dbReference type="VEuPathDB" id="TriTrypDB:TcIL3000_7_2110"/>
<evidence type="ECO:0000256" key="1">
    <source>
        <dbReference type="SAM" id="MobiDB-lite"/>
    </source>
</evidence>
<protein>
    <recommendedName>
        <fullName evidence="2">IQ motif and ubiquitin-like domain-containing protein</fullName>
    </recommendedName>
</protein>
<dbReference type="Pfam" id="PF25805">
    <property type="entry name" value="IQUB"/>
    <property type="match status" value="1"/>
</dbReference>
<dbReference type="PANTHER" id="PTHR21074">
    <property type="entry name" value="IQ AND UBIQUITIN-LIKE DOMAIN-CONTAINING PROTEIN"/>
    <property type="match status" value="1"/>
</dbReference>
<evidence type="ECO:0000313" key="3">
    <source>
        <dbReference type="EMBL" id="CCC91401.1"/>
    </source>
</evidence>
<proteinExistence type="predicted"/>
<dbReference type="InterPro" id="IPR057887">
    <property type="entry name" value="IQUB_helical"/>
</dbReference>
<evidence type="ECO:0000259" key="2">
    <source>
        <dbReference type="Pfam" id="PF25805"/>
    </source>
</evidence>
<sequence>MDKDGAPSEENSTPPTPQDGQTEGDQGGQQPEREVLGNVEETTATHECSRMNIPCQSDASEYPEDGDTGCTKSKDVAQPEFPLVGAEVASVARPPEEVEELPSSAEDGCEVLEVMEQCKQPSYGVQAQLEIGDAPAGLPSRPLTHESELEVPEPFSNGYLVSADIEVTAYVTVQPVGFQIVVKAPGGKDGEIYSGFLYECIASRLGMHPESLRLCWRGERLRFGVTVSYEPGPAAHQGQIWVDVYFSEGTVPEHLMCLNKDEHFMRAIRVRSRLEPIGPSDLISARRRGLSFEEAIIEARERTKPQNYMTISILHDPAGIRLPFLGGYRSKKDGSRIFRHAATQLSSPGNTTLADLQYGPIVRDKVTRKTQTYGVSRSCQTLREGRMQTARPDYEVDEKFDEVVVAKPYFSSQQLHSLQSVKIVVIQKMYRKWKARKVYRQLADIRQAFLNKAARQAAAEEAERRRHEEFELGRRAVPRTADDFKTLRRELEIWRASESERILADSSLNDAQKRTALSHLTNKEIKLLRELETLRGNALNNRRVQRFENILDTMTSAKKCGPVSVVTQAAERAYELRQLYVSLTEVPKTTEGRLDILLHIKWTVKEFDAPLTRQIVELIDREADLLQRGRTACSLKGLRTRLENLLKRFIATPEYNPAVDEVVKGPRFGVTDATNIMLSRQLRPSNVV</sequence>